<keyword evidence="2" id="KW-1185">Reference proteome</keyword>
<proteinExistence type="predicted"/>
<evidence type="ECO:0000313" key="2">
    <source>
        <dbReference type="Proteomes" id="UP000277204"/>
    </source>
</evidence>
<accession>A0A183LBU1</accession>
<gene>
    <name evidence="1" type="ORF">SMRZ_LOCUS1266</name>
</gene>
<sequence>MKTSTSKGKYGIQRTAQNKLEDLYFVDDLTFLSHTHEQMQMKTTSVAANSASVSLNIHKEKKQDLELRHREHQTDHT</sequence>
<evidence type="ECO:0000313" key="1">
    <source>
        <dbReference type="EMBL" id="VDO50722.1"/>
    </source>
</evidence>
<name>A0A183LBU1_9TREM</name>
<organism evidence="1 2">
    <name type="scientific">Schistosoma margrebowiei</name>
    <dbReference type="NCBI Taxonomy" id="48269"/>
    <lineage>
        <taxon>Eukaryota</taxon>
        <taxon>Metazoa</taxon>
        <taxon>Spiralia</taxon>
        <taxon>Lophotrochozoa</taxon>
        <taxon>Platyhelminthes</taxon>
        <taxon>Trematoda</taxon>
        <taxon>Digenea</taxon>
        <taxon>Strigeidida</taxon>
        <taxon>Schistosomatoidea</taxon>
        <taxon>Schistosomatidae</taxon>
        <taxon>Schistosoma</taxon>
    </lineage>
</organism>
<dbReference type="Proteomes" id="UP000277204">
    <property type="component" value="Unassembled WGS sequence"/>
</dbReference>
<dbReference type="EMBL" id="UZAI01000270">
    <property type="protein sequence ID" value="VDO50722.1"/>
    <property type="molecule type" value="Genomic_DNA"/>
</dbReference>
<protein>
    <submittedName>
        <fullName evidence="1">Uncharacterized protein</fullName>
    </submittedName>
</protein>
<reference evidence="1 2" key="1">
    <citation type="submission" date="2018-11" db="EMBL/GenBank/DDBJ databases">
        <authorList>
            <consortium name="Pathogen Informatics"/>
        </authorList>
    </citation>
    <scope>NUCLEOTIDE SEQUENCE [LARGE SCALE GENOMIC DNA]</scope>
    <source>
        <strain evidence="1 2">Zambia</strain>
    </source>
</reference>
<dbReference type="AlphaFoldDB" id="A0A183LBU1"/>